<dbReference type="PANTHER" id="PTHR14226">
    <property type="entry name" value="NEUROPATHY TARGET ESTERASE/SWISS CHEESE D.MELANOGASTER"/>
    <property type="match status" value="1"/>
</dbReference>
<dbReference type="EMBL" id="CP006912">
    <property type="protein sequence ID" value="AHB49004.1"/>
    <property type="molecule type" value="Genomic_DNA"/>
</dbReference>
<dbReference type="OrthoDB" id="5290098at2"/>
<dbReference type="GO" id="GO:0016042">
    <property type="term" value="P:lipid catabolic process"/>
    <property type="evidence" value="ECO:0007669"/>
    <property type="project" value="UniProtKB-UniRule"/>
</dbReference>
<feature type="active site" description="Nucleophile" evidence="4">
    <location>
        <position position="47"/>
    </location>
</feature>
<dbReference type="AlphaFoldDB" id="V5SGC4"/>
<dbReference type="InterPro" id="IPR002641">
    <property type="entry name" value="PNPLA_dom"/>
</dbReference>
<dbReference type="PATRIC" id="fig|1029756.8.peg.2551"/>
<keyword evidence="1 4" id="KW-0378">Hydrolase</keyword>
<evidence type="ECO:0000313" key="7">
    <source>
        <dbReference type="Proteomes" id="UP000018542"/>
    </source>
</evidence>
<dbReference type="PROSITE" id="PS51635">
    <property type="entry name" value="PNPLA"/>
    <property type="match status" value="1"/>
</dbReference>
<feature type="domain" description="PNPLA" evidence="5">
    <location>
        <begin position="14"/>
        <end position="174"/>
    </location>
</feature>
<organism evidence="6 7">
    <name type="scientific">Hyphomicrobium nitrativorans NL23</name>
    <dbReference type="NCBI Taxonomy" id="1029756"/>
    <lineage>
        <taxon>Bacteria</taxon>
        <taxon>Pseudomonadati</taxon>
        <taxon>Pseudomonadota</taxon>
        <taxon>Alphaproteobacteria</taxon>
        <taxon>Hyphomicrobiales</taxon>
        <taxon>Hyphomicrobiaceae</taxon>
        <taxon>Hyphomicrobium</taxon>
    </lineage>
</organism>
<sequence length="322" mass="34368">MPATNGAGNVKIGLALGGGAARGWAHIGVLRALKKAGIQPDIIAGTSIGAVVGACDVAGHLDELEAFARELTRRRVLGYLDFNLSGTGLITGHRLGERLYKHLGDMRIEDLPRSFTAVATEIGTGHEVWLSRGSVVDAVRASYALPGVFRPVKVDGRWLFDGALVNPIPVSVCRAHGARYVIAVNLNIDISNRGTISNINPMPQSDGEMEAVPPVTGNNGIAVRRLLQRQILGRGDDTPGITTVMVDAFNIVQDRIARSRLAGDPPDAMISPRLHGIGLFDFYKAEELIARGEAAAQRTIEDLARELETRRALESGAAMPAH</sequence>
<proteinExistence type="predicted"/>
<evidence type="ECO:0000256" key="4">
    <source>
        <dbReference type="PROSITE-ProRule" id="PRU01161"/>
    </source>
</evidence>
<dbReference type="Pfam" id="PF01734">
    <property type="entry name" value="Patatin"/>
    <property type="match status" value="1"/>
</dbReference>
<name>V5SGC4_9HYPH</name>
<dbReference type="HOGENOM" id="CLU_047251_2_0_5"/>
<dbReference type="Gene3D" id="3.40.1090.10">
    <property type="entry name" value="Cytosolic phospholipase A2 catalytic domain"/>
    <property type="match status" value="2"/>
</dbReference>
<reference evidence="6 7" key="1">
    <citation type="journal article" date="2014" name="Genome Announc.">
        <title>Complete Genome Sequence of Hyphomicrobium nitrativorans Strain NL23, a Denitrifying Bacterium Isolated from Biofilm of a Methanol-Fed Denitrification System Treating Seawater at the Montreal Biodome.</title>
        <authorList>
            <person name="Martineau C."/>
            <person name="Villeneuve C."/>
            <person name="Mauffrey F."/>
            <person name="Villemur R."/>
        </authorList>
    </citation>
    <scope>NUCLEOTIDE SEQUENCE [LARGE SCALE GENOMIC DNA]</scope>
    <source>
        <strain evidence="6">NL23</strain>
    </source>
</reference>
<dbReference type="KEGG" id="hni:W911_12280"/>
<keyword evidence="3 4" id="KW-0443">Lipid metabolism</keyword>
<comment type="caution">
    <text evidence="4">Lacks conserved residue(s) required for the propagation of feature annotation.</text>
</comment>
<dbReference type="GO" id="GO:0016787">
    <property type="term" value="F:hydrolase activity"/>
    <property type="evidence" value="ECO:0007669"/>
    <property type="project" value="UniProtKB-UniRule"/>
</dbReference>
<accession>V5SGC4</accession>
<dbReference type="InterPro" id="IPR050301">
    <property type="entry name" value="NTE"/>
</dbReference>
<evidence type="ECO:0000259" key="5">
    <source>
        <dbReference type="PROSITE" id="PS51635"/>
    </source>
</evidence>
<dbReference type="PANTHER" id="PTHR14226:SF76">
    <property type="entry name" value="NTE FAMILY PROTEIN RSSA"/>
    <property type="match status" value="1"/>
</dbReference>
<dbReference type="Proteomes" id="UP000018542">
    <property type="component" value="Chromosome"/>
</dbReference>
<keyword evidence="7" id="KW-1185">Reference proteome</keyword>
<keyword evidence="2 4" id="KW-0442">Lipid degradation</keyword>
<feature type="short sequence motif" description="DGA/G" evidence="4">
    <location>
        <begin position="161"/>
        <end position="163"/>
    </location>
</feature>
<evidence type="ECO:0000256" key="1">
    <source>
        <dbReference type="ARBA" id="ARBA00022801"/>
    </source>
</evidence>
<feature type="active site" description="Proton acceptor" evidence="4">
    <location>
        <position position="161"/>
    </location>
</feature>
<evidence type="ECO:0000256" key="3">
    <source>
        <dbReference type="ARBA" id="ARBA00023098"/>
    </source>
</evidence>
<dbReference type="SUPFAM" id="SSF52151">
    <property type="entry name" value="FabD/lysophospholipase-like"/>
    <property type="match status" value="1"/>
</dbReference>
<dbReference type="RefSeq" id="WP_023787795.1">
    <property type="nucleotide sequence ID" value="NC_022997.1"/>
</dbReference>
<protein>
    <submittedName>
        <fullName evidence="6">Phospholipase</fullName>
    </submittedName>
</protein>
<dbReference type="InterPro" id="IPR016035">
    <property type="entry name" value="Acyl_Trfase/lysoPLipase"/>
</dbReference>
<evidence type="ECO:0000313" key="6">
    <source>
        <dbReference type="EMBL" id="AHB49004.1"/>
    </source>
</evidence>
<evidence type="ECO:0000256" key="2">
    <source>
        <dbReference type="ARBA" id="ARBA00022963"/>
    </source>
</evidence>
<gene>
    <name evidence="6" type="ORF">W911_12280</name>
</gene>
<feature type="short sequence motif" description="GXSXG" evidence="4">
    <location>
        <begin position="45"/>
        <end position="49"/>
    </location>
</feature>